<proteinExistence type="predicted"/>
<accession>A0A414P7Y2</accession>
<comment type="caution">
    <text evidence="1">The sequence shown here is derived from an EMBL/GenBank/DDBJ whole genome shotgun (WGS) entry which is preliminary data.</text>
</comment>
<sequence length="97" mass="11267">MKKQFTVDTLRRLLNQIAAAGYGYAAIFIGESYPLMDDSVISDLYNNKVKIRNTYYDKKMVKALHKASSYMECICRTYLTECYKACADISEEEMYDE</sequence>
<dbReference type="RefSeq" id="WP_118212591.1">
    <property type="nucleotide sequence ID" value="NZ_JAQEAN010000008.1"/>
</dbReference>
<protein>
    <submittedName>
        <fullName evidence="1">Uncharacterized protein</fullName>
    </submittedName>
</protein>
<dbReference type="Proteomes" id="UP000284902">
    <property type="component" value="Unassembled WGS sequence"/>
</dbReference>
<dbReference type="EMBL" id="QRHG01000006">
    <property type="protein sequence ID" value="RHF62341.1"/>
    <property type="molecule type" value="Genomic_DNA"/>
</dbReference>
<evidence type="ECO:0000313" key="1">
    <source>
        <dbReference type="EMBL" id="RHF62341.1"/>
    </source>
</evidence>
<evidence type="ECO:0000313" key="2">
    <source>
        <dbReference type="Proteomes" id="UP000284902"/>
    </source>
</evidence>
<reference evidence="1 2" key="1">
    <citation type="submission" date="2018-08" db="EMBL/GenBank/DDBJ databases">
        <title>A genome reference for cultivated species of the human gut microbiota.</title>
        <authorList>
            <person name="Zou Y."/>
            <person name="Xue W."/>
            <person name="Luo G."/>
        </authorList>
    </citation>
    <scope>NUCLEOTIDE SEQUENCE [LARGE SCALE GENOMIC DNA]</scope>
    <source>
        <strain evidence="1 2">AM25-1LB</strain>
    </source>
</reference>
<gene>
    <name evidence="1" type="ORF">DW672_03625</name>
</gene>
<name>A0A414P7Y2_9FIRM</name>
<organism evidence="1 2">
    <name type="scientific">[Ruminococcus] lactaris</name>
    <dbReference type="NCBI Taxonomy" id="46228"/>
    <lineage>
        <taxon>Bacteria</taxon>
        <taxon>Bacillati</taxon>
        <taxon>Bacillota</taxon>
        <taxon>Clostridia</taxon>
        <taxon>Lachnospirales</taxon>
        <taxon>Lachnospiraceae</taxon>
        <taxon>Mediterraneibacter</taxon>
    </lineage>
</organism>
<dbReference type="AlphaFoldDB" id="A0A414P7Y2"/>